<dbReference type="GO" id="GO:0016765">
    <property type="term" value="F:transferase activity, transferring alkyl or aryl (other than methyl) groups"/>
    <property type="evidence" value="ECO:0007669"/>
    <property type="project" value="UniProtKB-ARBA"/>
</dbReference>
<organism evidence="4 5">
    <name type="scientific">Corynebacterium pseudopelargi</name>
    <dbReference type="NCBI Taxonomy" id="2080757"/>
    <lineage>
        <taxon>Bacteria</taxon>
        <taxon>Bacillati</taxon>
        <taxon>Actinomycetota</taxon>
        <taxon>Actinomycetes</taxon>
        <taxon>Mycobacteriales</taxon>
        <taxon>Corynebacteriaceae</taxon>
        <taxon>Corynebacterium</taxon>
    </lineage>
</organism>
<keyword evidence="5" id="KW-1185">Reference proteome</keyword>
<feature type="domain" description="Tryptophan synthase beta chain-like PALP" evidence="3">
    <location>
        <begin position="22"/>
        <end position="316"/>
    </location>
</feature>
<dbReference type="EMBL" id="CP033898">
    <property type="protein sequence ID" value="AZA08835.1"/>
    <property type="molecule type" value="Genomic_DNA"/>
</dbReference>
<dbReference type="SUPFAM" id="SSF53686">
    <property type="entry name" value="Tryptophan synthase beta subunit-like PLP-dependent enzymes"/>
    <property type="match status" value="1"/>
</dbReference>
<dbReference type="KEGG" id="cpso:CPPEL_03530"/>
<evidence type="ECO:0000256" key="1">
    <source>
        <dbReference type="ARBA" id="ARBA00001933"/>
    </source>
</evidence>
<evidence type="ECO:0000313" key="4">
    <source>
        <dbReference type="EMBL" id="AZA08835.1"/>
    </source>
</evidence>
<dbReference type="GO" id="GO:0006535">
    <property type="term" value="P:cysteine biosynthetic process from serine"/>
    <property type="evidence" value="ECO:0007669"/>
    <property type="project" value="InterPro"/>
</dbReference>
<dbReference type="InterPro" id="IPR001216">
    <property type="entry name" value="P-phosphate_BS"/>
</dbReference>
<name>A0A3G6IT45_9CORY</name>
<dbReference type="InterPro" id="IPR036052">
    <property type="entry name" value="TrpB-like_PALP_sf"/>
</dbReference>
<accession>A0A3G6IT45</accession>
<gene>
    <name evidence="4" type="primary">sbnA</name>
    <name evidence="4" type="ORF">CPPEL_03530</name>
</gene>
<comment type="cofactor">
    <cofactor evidence="1">
        <name>pyridoxal 5'-phosphate</name>
        <dbReference type="ChEBI" id="CHEBI:597326"/>
    </cofactor>
</comment>
<dbReference type="CDD" id="cd01561">
    <property type="entry name" value="CBS_like"/>
    <property type="match status" value="1"/>
</dbReference>
<dbReference type="RefSeq" id="WP_123959829.1">
    <property type="nucleotide sequence ID" value="NZ_CP033898.1"/>
</dbReference>
<proteinExistence type="predicted"/>
<protein>
    <submittedName>
        <fullName evidence="4">Putative siderophore biosynthesis protein SbnA</fullName>
    </submittedName>
</protein>
<dbReference type="OrthoDB" id="5176350at2"/>
<dbReference type="Proteomes" id="UP000271426">
    <property type="component" value="Chromosome"/>
</dbReference>
<dbReference type="PANTHER" id="PTHR10314">
    <property type="entry name" value="CYSTATHIONINE BETA-SYNTHASE"/>
    <property type="match status" value="1"/>
</dbReference>
<sequence>MCQPAPQSPSTHAPAPLNSLNEAIGATPLLRCSRLERSIFDGLAPGVRVWAKLEQYNPGGSAKDRTAFALVEEALDQGVIDPDKPVTLVESSSGNLGMALARQAMLRGWEFRCVVDQRTNAATVASMRALGAKVELVKEPDPDTGDWLAARRKKVAELLDQLPGSINLDQYSNQAAFRAHARTMAEIEAQVGRAPDWLFVAMSTTGTIGGCLRHIEASAAATRAVGVDAEGSVLFGGVRANRLLPGYGAGVVPELSAHVRPFAVSRIVDIDAVVAARVLARTEGLIPGASGGAVLAAAMRYAKQFQQDQDVVLLLHDAGSNYMDTIYNDAWVQEHLHTSPAEVEARIQEALA</sequence>
<dbReference type="InterPro" id="IPR050214">
    <property type="entry name" value="Cys_Synth/Cystath_Beta-Synth"/>
</dbReference>
<dbReference type="PROSITE" id="PS00901">
    <property type="entry name" value="CYS_SYNTHASE"/>
    <property type="match status" value="1"/>
</dbReference>
<evidence type="ECO:0000256" key="2">
    <source>
        <dbReference type="ARBA" id="ARBA00022898"/>
    </source>
</evidence>
<dbReference type="AlphaFoldDB" id="A0A3G6IT45"/>
<dbReference type="InterPro" id="IPR001926">
    <property type="entry name" value="TrpB-like_PALP"/>
</dbReference>
<keyword evidence="2" id="KW-0663">Pyridoxal phosphate</keyword>
<dbReference type="Gene3D" id="3.40.50.1100">
    <property type="match status" value="2"/>
</dbReference>
<reference evidence="4 5" key="1">
    <citation type="submission" date="2018-11" db="EMBL/GenBank/DDBJ databases">
        <authorList>
            <person name="Kleinhagauer T."/>
            <person name="Glaeser S.P."/>
            <person name="Spergser J."/>
            <person name="Ruckert C."/>
            <person name="Kaempfer P."/>
            <person name="Busse H.-J."/>
        </authorList>
    </citation>
    <scope>NUCLEOTIDE SEQUENCE [LARGE SCALE GENOMIC DNA]</scope>
    <source>
        <strain evidence="4 5">812CH</strain>
    </source>
</reference>
<evidence type="ECO:0000313" key="5">
    <source>
        <dbReference type="Proteomes" id="UP000271426"/>
    </source>
</evidence>
<dbReference type="Pfam" id="PF00291">
    <property type="entry name" value="PALP"/>
    <property type="match status" value="1"/>
</dbReference>
<evidence type="ECO:0000259" key="3">
    <source>
        <dbReference type="Pfam" id="PF00291"/>
    </source>
</evidence>